<dbReference type="InterPro" id="IPR017926">
    <property type="entry name" value="GATASE"/>
</dbReference>
<dbReference type="GO" id="GO:0005524">
    <property type="term" value="F:ATP binding"/>
    <property type="evidence" value="ECO:0007669"/>
    <property type="project" value="UniProtKB-KW"/>
</dbReference>
<keyword evidence="6" id="KW-1185">Reference proteome</keyword>
<evidence type="ECO:0000256" key="3">
    <source>
        <dbReference type="ARBA" id="ARBA00022840"/>
    </source>
</evidence>
<dbReference type="GO" id="GO:0004151">
    <property type="term" value="F:dihydroorotase activity"/>
    <property type="evidence" value="ECO:0007669"/>
    <property type="project" value="TreeGrafter"/>
</dbReference>
<dbReference type="FunFam" id="3.40.50.880:FF:000141">
    <property type="entry name" value="Chromosome 9, whole genome shotgun sequence"/>
    <property type="match status" value="1"/>
</dbReference>
<proteinExistence type="predicted"/>
<evidence type="ECO:0000259" key="4">
    <source>
        <dbReference type="Pfam" id="PF00117"/>
    </source>
</evidence>
<organism evidence="6 7">
    <name type="scientific">Pundamilia nyererei</name>
    <dbReference type="NCBI Taxonomy" id="303518"/>
    <lineage>
        <taxon>Eukaryota</taxon>
        <taxon>Metazoa</taxon>
        <taxon>Chordata</taxon>
        <taxon>Craniata</taxon>
        <taxon>Vertebrata</taxon>
        <taxon>Euteleostomi</taxon>
        <taxon>Actinopterygii</taxon>
        <taxon>Neopterygii</taxon>
        <taxon>Teleostei</taxon>
        <taxon>Neoteleostei</taxon>
        <taxon>Acanthomorphata</taxon>
        <taxon>Ovalentaria</taxon>
        <taxon>Cichlomorphae</taxon>
        <taxon>Cichliformes</taxon>
        <taxon>Cichlidae</taxon>
        <taxon>African cichlids</taxon>
        <taxon>Pseudocrenilabrinae</taxon>
        <taxon>Haplochromini</taxon>
        <taxon>Pundamilia</taxon>
    </lineage>
</organism>
<dbReference type="PANTHER" id="PTHR11405:SF5">
    <property type="entry name" value="CAD PROTEIN"/>
    <property type="match status" value="1"/>
</dbReference>
<evidence type="ECO:0000259" key="5">
    <source>
        <dbReference type="Pfam" id="PF25596"/>
    </source>
</evidence>
<dbReference type="SUPFAM" id="SSF52317">
    <property type="entry name" value="Class I glutamine amidotransferase-like"/>
    <property type="match status" value="1"/>
</dbReference>
<dbReference type="Proteomes" id="UP000695023">
    <property type="component" value="Unplaced"/>
</dbReference>
<name>A0A9Y3SBX4_9CICH</name>
<feature type="domain" description="Glutamine amidotransferase" evidence="4">
    <location>
        <begin position="2"/>
        <end position="85"/>
    </location>
</feature>
<keyword evidence="2" id="KW-0547">Nucleotide-binding</keyword>
<accession>A0A9Y3SBX4</accession>
<evidence type="ECO:0000256" key="2">
    <source>
        <dbReference type="ARBA" id="ARBA00022741"/>
    </source>
</evidence>
<dbReference type="SUPFAM" id="SSF52440">
    <property type="entry name" value="PreATP-grasp domain"/>
    <property type="match status" value="1"/>
</dbReference>
<evidence type="ECO:0000313" key="6">
    <source>
        <dbReference type="Proteomes" id="UP000695023"/>
    </source>
</evidence>
<dbReference type="InterPro" id="IPR058047">
    <property type="entry name" value="CPSase_preATP-grasp"/>
</dbReference>
<dbReference type="GO" id="GO:0019240">
    <property type="term" value="P:citrulline biosynthetic process"/>
    <property type="evidence" value="ECO:0007669"/>
    <property type="project" value="TreeGrafter"/>
</dbReference>
<dbReference type="PROSITE" id="PS51273">
    <property type="entry name" value="GATASE_TYPE_1"/>
    <property type="match status" value="1"/>
</dbReference>
<dbReference type="GeneID" id="102197113"/>
<evidence type="ECO:0000256" key="1">
    <source>
        <dbReference type="ARBA" id="ARBA00022598"/>
    </source>
</evidence>
<dbReference type="GO" id="GO:0004070">
    <property type="term" value="F:aspartate carbamoyltransferase activity"/>
    <property type="evidence" value="ECO:0007669"/>
    <property type="project" value="TreeGrafter"/>
</dbReference>
<dbReference type="Pfam" id="PF25596">
    <property type="entry name" value="CPSase_L_D1"/>
    <property type="match status" value="1"/>
</dbReference>
<dbReference type="GO" id="GO:0006207">
    <property type="term" value="P:'de novo' pyrimidine nucleobase biosynthetic process"/>
    <property type="evidence" value="ECO:0007669"/>
    <property type="project" value="TreeGrafter"/>
</dbReference>
<reference evidence="7" key="1">
    <citation type="submission" date="2025-08" db="UniProtKB">
        <authorList>
            <consortium name="RefSeq"/>
        </authorList>
    </citation>
    <scope>IDENTIFICATION</scope>
</reference>
<gene>
    <name evidence="7" type="primary">LOC102197113</name>
</gene>
<dbReference type="GO" id="GO:0005829">
    <property type="term" value="C:cytosol"/>
    <property type="evidence" value="ECO:0007669"/>
    <property type="project" value="TreeGrafter"/>
</dbReference>
<feature type="non-terminal residue" evidence="7">
    <location>
        <position position="1"/>
    </location>
</feature>
<dbReference type="GO" id="GO:0006228">
    <property type="term" value="P:UTP biosynthetic process"/>
    <property type="evidence" value="ECO:0007669"/>
    <property type="project" value="TreeGrafter"/>
</dbReference>
<dbReference type="Gene3D" id="3.40.50.20">
    <property type="match status" value="1"/>
</dbReference>
<dbReference type="Pfam" id="PF00117">
    <property type="entry name" value="GATase"/>
    <property type="match status" value="1"/>
</dbReference>
<protein>
    <submittedName>
        <fullName evidence="7">CAD protein-like</fullName>
    </submittedName>
</protein>
<dbReference type="RefSeq" id="XP_005756024.1">
    <property type="nucleotide sequence ID" value="XM_005755967.1"/>
</dbReference>
<dbReference type="PANTHER" id="PTHR11405">
    <property type="entry name" value="CARBAMOYLTRANSFERASE FAMILY MEMBER"/>
    <property type="match status" value="1"/>
</dbReference>
<dbReference type="GO" id="GO:0004088">
    <property type="term" value="F:carbamoyl-phosphate synthase (glutamine-hydrolyzing) activity"/>
    <property type="evidence" value="ECO:0007669"/>
    <property type="project" value="TreeGrafter"/>
</dbReference>
<feature type="non-terminal residue" evidence="7">
    <location>
        <position position="146"/>
    </location>
</feature>
<keyword evidence="1" id="KW-0436">Ligase</keyword>
<dbReference type="GO" id="GO:0006541">
    <property type="term" value="P:glutamine metabolic process"/>
    <property type="evidence" value="ECO:0007669"/>
    <property type="project" value="TreeGrafter"/>
</dbReference>
<feature type="domain" description="Carbamoyl phosphate synthase preATP-grasp" evidence="5">
    <location>
        <begin position="121"/>
        <end position="146"/>
    </location>
</feature>
<dbReference type="InterPro" id="IPR029062">
    <property type="entry name" value="Class_I_gatase-like"/>
</dbReference>
<sequence>YGNRGHNQPCIHNGTERCFITSQNHGFAVDPDTLPKDWDVLFTNANDHTNEGIVHNTKPLFSVQFHPEHMAGPTDLVGLFDVFIETVKDHKEGNTGKSVKQRLMDHLTFTGSPKAEGHVRSKKVLILGSGGLSIGQAGEFDYSGSQ</sequence>
<evidence type="ECO:0000313" key="7">
    <source>
        <dbReference type="RefSeq" id="XP_005756024.1"/>
    </source>
</evidence>
<dbReference type="Gene3D" id="3.40.50.880">
    <property type="match status" value="1"/>
</dbReference>
<dbReference type="AlphaFoldDB" id="A0A9Y3SBX4"/>
<keyword evidence="3" id="KW-0067">ATP-binding</keyword>
<dbReference type="InterPro" id="IPR016185">
    <property type="entry name" value="PreATP-grasp_dom_sf"/>
</dbReference>